<dbReference type="PANTHER" id="PTHR43229:SF2">
    <property type="entry name" value="NODULATION PROTEIN J"/>
    <property type="match status" value="1"/>
</dbReference>
<feature type="transmembrane region" description="Helical" evidence="5">
    <location>
        <begin position="107"/>
        <end position="125"/>
    </location>
</feature>
<evidence type="ECO:0000313" key="10">
    <source>
        <dbReference type="EMBL" id="OLR46934.1"/>
    </source>
</evidence>
<reference evidence="8 17" key="2">
    <citation type="submission" date="2015-08" db="EMBL/GenBank/DDBJ databases">
        <title>Comparative genomics of Helicobacter pylori strains.</title>
        <authorList>
            <person name="Kumar N."/>
            <person name="Albert M.J."/>
            <person name="Al-Akbal H.M."/>
            <person name="Ahmed N."/>
        </authorList>
    </citation>
    <scope>NUCLEOTIDE SEQUENCE [LARGE SCALE GENOMIC DNA]</scope>
    <source>
        <strain evidence="8 17">59</strain>
    </source>
</reference>
<dbReference type="PATRIC" id="fig|210.1935.peg.125"/>
<evidence type="ECO:0000313" key="24">
    <source>
        <dbReference type="Proteomes" id="UP000460877"/>
    </source>
</evidence>
<dbReference type="Proteomes" id="UP000502945">
    <property type="component" value="Chromosome"/>
</dbReference>
<feature type="transmembrane region" description="Helical" evidence="5">
    <location>
        <begin position="164"/>
        <end position="182"/>
    </location>
</feature>
<evidence type="ECO:0000313" key="22">
    <source>
        <dbReference type="Proteomes" id="UP000319650"/>
    </source>
</evidence>
<reference evidence="7" key="1">
    <citation type="submission" date="2014-09" db="EMBL/GenBank/DDBJ databases">
        <title>Plasmid profiling of clinical strains of Helicobacter pylori from Malaysia.</title>
        <authorList>
            <person name="Ooi M.K."/>
            <person name="Gan H.Y."/>
            <person name="Loke M.F."/>
            <person name="Gan H.M."/>
            <person name="Goh K.L."/>
            <person name="Vadivelu J."/>
            <person name="Dieye Y."/>
        </authorList>
    </citation>
    <scope>NUCLEOTIDE SEQUENCE</scope>
    <source>
        <strain evidence="7">UM291</strain>
        <plasmid evidence="7">pUM291</plasmid>
    </source>
</reference>
<evidence type="ECO:0000256" key="5">
    <source>
        <dbReference type="SAM" id="Phobius"/>
    </source>
</evidence>
<dbReference type="EMBL" id="MJMX01000021">
    <property type="protein sequence ID" value="OLR46934.1"/>
    <property type="molecule type" value="Genomic_DNA"/>
</dbReference>
<evidence type="ECO:0000313" key="14">
    <source>
        <dbReference type="EMBL" id="RPF68167.1"/>
    </source>
</evidence>
<dbReference type="AlphaFoldDB" id="A0A0B2EC92"/>
<dbReference type="EMBL" id="CP053396">
    <property type="protein sequence ID" value="QJW43687.1"/>
    <property type="molecule type" value="Genomic_DNA"/>
</dbReference>
<dbReference type="EMBL" id="WAEA01000010">
    <property type="protein sequence ID" value="MUV10355.1"/>
    <property type="molecule type" value="Genomic_DNA"/>
</dbReference>
<keyword evidence="4 5" id="KW-0472">Membrane</keyword>
<dbReference type="Proteomes" id="UP000276972">
    <property type="component" value="Unassembled WGS sequence"/>
</dbReference>
<reference evidence="13 25" key="9">
    <citation type="submission" date="2020-05" db="EMBL/GenBank/DDBJ databases">
        <title>Proteome, Transcriptome, Methylome of different strains of Helicobacter pylori.</title>
        <authorList>
            <person name="Butenko I."/>
            <person name="Fedorov D."/>
            <person name="Babenko V."/>
            <person name="Manolov A."/>
            <person name="Boldyreva D."/>
            <person name="Klimina K."/>
            <person name="Veselovski V."/>
            <person name="Malahova M."/>
            <person name="Semashko T."/>
            <person name="Semenov I."/>
            <person name="Govorun V."/>
        </authorList>
    </citation>
    <scope>NUCLEOTIDE SEQUENCE [LARGE SCALE GENOMIC DNA]</scope>
    <source>
        <strain evidence="13 25">HPY</strain>
    </source>
</reference>
<keyword evidence="7" id="KW-0614">Plasmid</keyword>
<evidence type="ECO:0000313" key="11">
    <source>
        <dbReference type="EMBL" id="OOQ41170.1"/>
    </source>
</evidence>
<feature type="transmembrane region" description="Helical" evidence="5">
    <location>
        <begin position="47"/>
        <end position="69"/>
    </location>
</feature>
<reference evidence="12 23" key="7">
    <citation type="journal article" date="2019" name="Sci. Rep.">
        <title>Evolutionary mechanism leading to the multi-cagA genotype in Helicobacter pylori.</title>
        <authorList>
            <person name="Su H."/>
            <person name="Tissera K."/>
            <person name="Jang S."/>
            <person name="Choi Y.H."/>
            <person name="Kim A."/>
            <person name="Cho Y.J."/>
            <person name="Li M."/>
            <person name="Gunawardhana N."/>
            <person name="Merrell D.S."/>
            <person name="Ge L."/>
            <person name="Cha J.H."/>
        </authorList>
    </citation>
    <scope>NUCLEOTIDE SEQUENCE [LARGE SCALE GENOMIC DNA]</scope>
    <source>
        <strain evidence="12 23">B140</strain>
    </source>
</reference>
<evidence type="ECO:0000313" key="25">
    <source>
        <dbReference type="Proteomes" id="UP000502945"/>
    </source>
</evidence>
<feature type="domain" description="ABC-2 type transporter transmembrane" evidence="6">
    <location>
        <begin position="4"/>
        <end position="211"/>
    </location>
</feature>
<keyword evidence="3 5" id="KW-1133">Transmembrane helix</keyword>
<dbReference type="GO" id="GO:0004930">
    <property type="term" value="F:G protein-coupled receptor activity"/>
    <property type="evidence" value="ECO:0007669"/>
    <property type="project" value="InterPro"/>
</dbReference>
<evidence type="ECO:0000313" key="19">
    <source>
        <dbReference type="Proteomes" id="UP000276972"/>
    </source>
</evidence>
<evidence type="ECO:0000313" key="9">
    <source>
        <dbReference type="EMBL" id="MUV10355.1"/>
    </source>
</evidence>
<evidence type="ECO:0000313" key="16">
    <source>
        <dbReference type="EMBL" id="RVZ63955.1"/>
    </source>
</evidence>
<protein>
    <submittedName>
        <fullName evidence="9 10">ABC transporter permease</fullName>
    </submittedName>
    <submittedName>
        <fullName evidence="7">Putative ABC transporter permease</fullName>
    </submittedName>
</protein>
<evidence type="ECO:0000313" key="12">
    <source>
        <dbReference type="EMBL" id="QDY60623.1"/>
    </source>
</evidence>
<evidence type="ECO:0000256" key="4">
    <source>
        <dbReference type="ARBA" id="ARBA00023136"/>
    </source>
</evidence>
<evidence type="ECO:0000256" key="2">
    <source>
        <dbReference type="ARBA" id="ARBA00022692"/>
    </source>
</evidence>
<organism evidence="10 18">
    <name type="scientific">Helicobacter pylori</name>
    <name type="common">Campylobacter pylori</name>
    <dbReference type="NCBI Taxonomy" id="210"/>
    <lineage>
        <taxon>Bacteria</taxon>
        <taxon>Pseudomonadati</taxon>
        <taxon>Campylobacterota</taxon>
        <taxon>Epsilonproteobacteria</taxon>
        <taxon>Campylobacterales</taxon>
        <taxon>Helicobacteraceae</taxon>
        <taxon>Helicobacter</taxon>
    </lineage>
</organism>
<keyword evidence="2 5" id="KW-0812">Transmembrane</keyword>
<evidence type="ECO:0000313" key="23">
    <source>
        <dbReference type="Proteomes" id="UP000320851"/>
    </source>
</evidence>
<evidence type="ECO:0000313" key="7">
    <source>
        <dbReference type="EMBL" id="AJS10471.1"/>
    </source>
</evidence>
<reference evidence="14 19" key="6">
    <citation type="submission" date="2018-11" db="EMBL/GenBank/DDBJ databases">
        <authorList>
            <person name="Gutierrez A.J."/>
            <person name="Bravo M."/>
        </authorList>
    </citation>
    <scope>NUCLEOTIDE SEQUENCE [LARGE SCALE GENOMIC DNA]</scope>
    <source>
        <strain evidence="14 19">22388</strain>
    </source>
</reference>
<dbReference type="PANTHER" id="PTHR43229">
    <property type="entry name" value="NODULATION PROTEIN J"/>
    <property type="match status" value="1"/>
</dbReference>
<dbReference type="Proteomes" id="UP000460877">
    <property type="component" value="Unassembled WGS sequence"/>
</dbReference>
<dbReference type="Proteomes" id="UP000288704">
    <property type="component" value="Unassembled WGS sequence"/>
</dbReference>
<reference evidence="9 24" key="8">
    <citation type="journal article" date="2020" name="J. Clin. Microbiol.">
        <title>Helicobacter pylori infections in the Bronx, New York: Surveying Antibiotic Susceptibility and Strain Lineage by Whole-genome Sequencing.</title>
        <authorList>
            <person name="Saranathan R."/>
            <person name="Levi M.H."/>
            <person name="Wattam A.R."/>
            <person name="Malek A."/>
            <person name="Asare E."/>
            <person name="Behin D.S."/>
            <person name="Pan D.H."/>
            <person name="Jacobs W.R."/>
            <person name="Szymczak W.A."/>
        </authorList>
    </citation>
    <scope>NUCLEOTIDE SEQUENCE [LARGE SCALE GENOMIC DNA]</scope>
    <source>
        <strain evidence="9 24">MHP10</strain>
    </source>
</reference>
<dbReference type="EMBL" id="MUPN01000216">
    <property type="protein sequence ID" value="OOQ41170.1"/>
    <property type="molecule type" value="Genomic_DNA"/>
</dbReference>
<evidence type="ECO:0000313" key="17">
    <source>
        <dbReference type="Proteomes" id="UP000037777"/>
    </source>
</evidence>
<dbReference type="EMBL" id="RJHK01000004">
    <property type="protein sequence ID" value="RVZ35417.1"/>
    <property type="molecule type" value="Genomic_DNA"/>
</dbReference>
<dbReference type="GO" id="GO:0016020">
    <property type="term" value="C:membrane"/>
    <property type="evidence" value="ECO:0007669"/>
    <property type="project" value="UniProtKB-SubCell"/>
</dbReference>
<evidence type="ECO:0000313" key="21">
    <source>
        <dbReference type="Proteomes" id="UP000289024"/>
    </source>
</evidence>
<dbReference type="RefSeq" id="WP_000500917.1">
    <property type="nucleotide sequence ID" value="NZ_AP024965.1"/>
</dbReference>
<reference evidence="20 21" key="5">
    <citation type="submission" date="2018-10" db="EMBL/GenBank/DDBJ databases">
        <title>Genetic determinants and prediction of antibiotic resistance phenotypes in Helicobacter pylori.</title>
        <authorList>
            <person name="Wagner K."/>
        </authorList>
    </citation>
    <scope>NUCLEOTIDE SEQUENCE [LARGE SCALE GENOMIC DNA]</scope>
    <source>
        <strain evidence="16 20">ZH117</strain>
        <strain evidence="15 21">ZH97</strain>
    </source>
</reference>
<feature type="transmembrane region" description="Helical" evidence="5">
    <location>
        <begin position="81"/>
        <end position="101"/>
    </location>
</feature>
<dbReference type="InterPro" id="IPR051784">
    <property type="entry name" value="Nod_factor_ABC_transporter"/>
</dbReference>
<reference evidence="11 22" key="4">
    <citation type="journal article" date="2017" name="Front. Cell. Infect. Microbiol.">
        <title>Whole Genome Sequence and Phylogenetic Analysis Show Helicobacter pylori Strains from Latin America Have Followed a Unique Evolution Pathway.</title>
        <authorList>
            <person name="Munoz-Ramirez Z.Y."/>
            <person name="Mendez-Tenorio A."/>
            <person name="Kato I."/>
            <person name="Bravo M.M."/>
            <person name="Rizzato C."/>
            <person name="Thorell K."/>
            <person name="Torres R.C."/>
            <person name="Aviles-Jimenez F."/>
            <person name="Camorlinga M."/>
            <person name="Canzian F."/>
            <person name="Torres J."/>
        </authorList>
    </citation>
    <scope>NUCLEOTIDE SEQUENCE [LARGE SCALE GENOMIC DNA]</scope>
    <source>
        <strain evidence="11 22">CM22351</strain>
    </source>
</reference>
<dbReference type="PRINTS" id="PR00249">
    <property type="entry name" value="GPCRSECRETIN"/>
</dbReference>
<dbReference type="EMBL" id="RJIC01000004">
    <property type="protein sequence ID" value="RVZ63955.1"/>
    <property type="molecule type" value="Genomic_DNA"/>
</dbReference>
<evidence type="ECO:0000313" key="15">
    <source>
        <dbReference type="EMBL" id="RVZ35417.1"/>
    </source>
</evidence>
<geneLocation type="plasmid" evidence="7">
    <name>pUM291</name>
</geneLocation>
<comment type="subcellular location">
    <subcellularLocation>
        <location evidence="1">Membrane</location>
        <topology evidence="1">Multi-pass membrane protein</topology>
    </subcellularLocation>
</comment>
<dbReference type="Proteomes" id="UP000186621">
    <property type="component" value="Unassembled WGS sequence"/>
</dbReference>
<accession>A0A0B2EC92</accession>
<dbReference type="GO" id="GO:0140359">
    <property type="term" value="F:ABC-type transporter activity"/>
    <property type="evidence" value="ECO:0007669"/>
    <property type="project" value="InterPro"/>
</dbReference>
<dbReference type="EMBL" id="KM583821">
    <property type="protein sequence ID" value="AJS10471.1"/>
    <property type="molecule type" value="Genomic_DNA"/>
</dbReference>
<dbReference type="Proteomes" id="UP000320851">
    <property type="component" value="Chromosome"/>
</dbReference>
<feature type="transmembrane region" description="Helical" evidence="5">
    <location>
        <begin position="218"/>
        <end position="239"/>
    </location>
</feature>
<sequence>MGAILSILKLEIKSYLTNTSALFWTFIYPILMLLLLIFVFSKNTTEIFYFNNIIGLMGLLIISSAIFGLTQAITSSRSHNIFLFYMLSPATFKQITLALIASRLIVVILYAFIFIVLSFYALNIITILNFKALILGFVSVFSSALFCFCLAIFVARIFQNEQSILGFCNIINLYALMSCNVFVPLEYLPNIGQLFIKTSIFYYLNQLLIKAFQGIDTILVLATSTFFIIGGIILFLLSANRMLLTPKERMR</sequence>
<dbReference type="Pfam" id="PF01061">
    <property type="entry name" value="ABC2_membrane"/>
    <property type="match status" value="1"/>
</dbReference>
<dbReference type="EMBL" id="RPFP01000045">
    <property type="protein sequence ID" value="RPF68167.1"/>
    <property type="molecule type" value="Genomic_DNA"/>
</dbReference>
<dbReference type="EMBL" id="CP024948">
    <property type="protein sequence ID" value="QDY60623.1"/>
    <property type="molecule type" value="Genomic_DNA"/>
</dbReference>
<dbReference type="Proteomes" id="UP000319650">
    <property type="component" value="Unassembled WGS sequence"/>
</dbReference>
<feature type="transmembrane region" description="Helical" evidence="5">
    <location>
        <begin position="132"/>
        <end position="158"/>
    </location>
</feature>
<evidence type="ECO:0000256" key="3">
    <source>
        <dbReference type="ARBA" id="ARBA00022989"/>
    </source>
</evidence>
<evidence type="ECO:0000259" key="6">
    <source>
        <dbReference type="Pfam" id="PF01061"/>
    </source>
</evidence>
<dbReference type="Proteomes" id="UP000289024">
    <property type="component" value="Unassembled WGS sequence"/>
</dbReference>
<dbReference type="EMBL" id="LIXH01000034">
    <property type="protein sequence ID" value="KOS32278.1"/>
    <property type="molecule type" value="Genomic_DNA"/>
</dbReference>
<dbReference type="InterPro" id="IPR000832">
    <property type="entry name" value="GPCR_2_secretin-like"/>
</dbReference>
<reference evidence="10 18" key="3">
    <citation type="submission" date="2016-09" db="EMBL/GenBank/DDBJ databases">
        <authorList>
            <person name="Capua I."/>
            <person name="De Benedictis P."/>
            <person name="Joannis T."/>
            <person name="Lombin L.H."/>
            <person name="Cattoli G."/>
        </authorList>
    </citation>
    <scope>NUCLEOTIDE SEQUENCE [LARGE SCALE GENOMIC DNA]</scope>
    <source>
        <strain evidence="10 18">132A</strain>
    </source>
</reference>
<dbReference type="InterPro" id="IPR013525">
    <property type="entry name" value="ABC2_TM"/>
</dbReference>
<proteinExistence type="predicted"/>
<evidence type="ECO:0000313" key="20">
    <source>
        <dbReference type="Proteomes" id="UP000288704"/>
    </source>
</evidence>
<feature type="transmembrane region" description="Helical" evidence="5">
    <location>
        <begin position="21"/>
        <end position="41"/>
    </location>
</feature>
<gene>
    <name evidence="8" type="ORF">AM496_06475</name>
    <name evidence="11" type="ORF">B0X64_01825</name>
    <name evidence="10" type="ORF">BIZ48_02930</name>
    <name evidence="12" type="ORF">CV728_03545</name>
    <name evidence="15" type="ORF">EC547_03070</name>
    <name evidence="16" type="ORF">EC574_03945</name>
    <name evidence="14" type="ORF">EGV97_07555</name>
    <name evidence="9" type="ORF">F7218_05670</name>
    <name evidence="13" type="ORF">HK440_04520</name>
</gene>
<name>A0A0B2EC92_HELPX</name>
<evidence type="ECO:0000313" key="13">
    <source>
        <dbReference type="EMBL" id="QJW43687.1"/>
    </source>
</evidence>
<evidence type="ECO:0000313" key="8">
    <source>
        <dbReference type="EMBL" id="KOS32278.1"/>
    </source>
</evidence>
<dbReference type="Proteomes" id="UP000037777">
    <property type="component" value="Unassembled WGS sequence"/>
</dbReference>
<evidence type="ECO:0000256" key="1">
    <source>
        <dbReference type="ARBA" id="ARBA00004141"/>
    </source>
</evidence>
<evidence type="ECO:0000313" key="18">
    <source>
        <dbReference type="Proteomes" id="UP000186621"/>
    </source>
</evidence>